<dbReference type="RefSeq" id="WP_167226106.1">
    <property type="nucleotide sequence ID" value="NZ_JAAQPH010000011.1"/>
</dbReference>
<accession>A0A967KG10</accession>
<organism evidence="2 3">
    <name type="scientific">Pelagibius litoralis</name>
    <dbReference type="NCBI Taxonomy" id="374515"/>
    <lineage>
        <taxon>Bacteria</taxon>
        <taxon>Pseudomonadati</taxon>
        <taxon>Pseudomonadota</taxon>
        <taxon>Alphaproteobacteria</taxon>
        <taxon>Rhodospirillales</taxon>
        <taxon>Rhodovibrionaceae</taxon>
        <taxon>Pelagibius</taxon>
    </lineage>
</organism>
<gene>
    <name evidence="2" type="ORF">HBA54_15335</name>
</gene>
<proteinExistence type="predicted"/>
<evidence type="ECO:0000313" key="3">
    <source>
        <dbReference type="Proteomes" id="UP000761264"/>
    </source>
</evidence>
<keyword evidence="1" id="KW-0732">Signal</keyword>
<dbReference type="Proteomes" id="UP000761264">
    <property type="component" value="Unassembled WGS sequence"/>
</dbReference>
<dbReference type="InterPro" id="IPR036374">
    <property type="entry name" value="OxRdtase_Mopterin-bd_sf"/>
</dbReference>
<protein>
    <recommendedName>
        <fullName evidence="4">Oxidoreductase molybdopterin-binding domain-containing protein</fullName>
    </recommendedName>
</protein>
<reference evidence="2" key="1">
    <citation type="submission" date="2020-03" db="EMBL/GenBank/DDBJ databases">
        <title>Genome of Pelagibius litoralis DSM 21314T.</title>
        <authorList>
            <person name="Wang G."/>
        </authorList>
    </citation>
    <scope>NUCLEOTIDE SEQUENCE</scope>
    <source>
        <strain evidence="2">DSM 21314</strain>
    </source>
</reference>
<dbReference type="EMBL" id="JAAQPH010000011">
    <property type="protein sequence ID" value="NIA69976.1"/>
    <property type="molecule type" value="Genomic_DNA"/>
</dbReference>
<feature type="chain" id="PRO_5037655376" description="Oxidoreductase molybdopterin-binding domain-containing protein" evidence="1">
    <location>
        <begin position="38"/>
        <end position="200"/>
    </location>
</feature>
<dbReference type="AlphaFoldDB" id="A0A967KG10"/>
<name>A0A967KG10_9PROT</name>
<keyword evidence="3" id="KW-1185">Reference proteome</keyword>
<evidence type="ECO:0000256" key="1">
    <source>
        <dbReference type="SAM" id="SignalP"/>
    </source>
</evidence>
<feature type="signal peptide" evidence="1">
    <location>
        <begin position="1"/>
        <end position="37"/>
    </location>
</feature>
<evidence type="ECO:0008006" key="4">
    <source>
        <dbReference type="Google" id="ProtNLM"/>
    </source>
</evidence>
<sequence>MTDFQSFCWSRRGPALRLFGAVLCALFVLNAGPGAQAADLPKASGPVVLTVAGQVSKTNRPGFSAFEDGFLNYHEKSFGPAAEFDLAMLEALGMQKVEVSFDAWPSSYTFEGPWLKDVLTAAGASGRDITIVALDGFGSEISAEDIAAFDWIVGVKRDGRYLTIGQRGPLWVVYRRPDGKAPTAEDEQRWPWASFYIEVK</sequence>
<evidence type="ECO:0000313" key="2">
    <source>
        <dbReference type="EMBL" id="NIA69976.1"/>
    </source>
</evidence>
<dbReference type="SUPFAM" id="SSF56524">
    <property type="entry name" value="Oxidoreductase molybdopterin-binding domain"/>
    <property type="match status" value="1"/>
</dbReference>
<comment type="caution">
    <text evidence="2">The sequence shown here is derived from an EMBL/GenBank/DDBJ whole genome shotgun (WGS) entry which is preliminary data.</text>
</comment>